<dbReference type="RefSeq" id="XP_045152396.1">
    <property type="nucleotide sequence ID" value="XM_045296461.1"/>
</dbReference>
<sequence>MAVALSCALQASANNDSASKEYDSDCEVFRQRFRQFVYHPKAGPREAFHNLWELCSQWLKPDVRSKEEILEQLVWEQFLMVLPPEIQTWVKLYRPEKKERVLALVEKLQTLLDTPEEQAELRALCPFDITEEKFAEDDVSARVVQADSEPGNRCVSPPGVSAPPDGQRPPAGAKAASPHQGQPAAGKTSQQKSVREKHLQCPHCDKRFARKSHLTGHQVVHSAAPHHCPVCRKTFLRKSDLTRHLRVHAGEKPHQCSICQRRFSRKSHLVGHQNTHVAGETYTCNQCGKQLRHLSSFQRHMKAHTGEKPYVCHVCDRNFNRMTSLTLHQRTHTDERPFRCHYCEKSFRQKPTLTVHLRVHTGEMPYTCTYCSQSFRQRASLTVHKVSHLTEDILHSC</sequence>
<evidence type="ECO:0000313" key="1">
    <source>
        <dbReference type="Proteomes" id="UP000694863"/>
    </source>
</evidence>
<keyword evidence="1" id="KW-1185">Reference proteome</keyword>
<name>A0AC55DKY6_ECHTE</name>
<organism evidence="1 2">
    <name type="scientific">Echinops telfairi</name>
    <name type="common">Lesser hedgehog tenrec</name>
    <dbReference type="NCBI Taxonomy" id="9371"/>
    <lineage>
        <taxon>Eukaryota</taxon>
        <taxon>Metazoa</taxon>
        <taxon>Chordata</taxon>
        <taxon>Craniata</taxon>
        <taxon>Vertebrata</taxon>
        <taxon>Euteleostomi</taxon>
        <taxon>Mammalia</taxon>
        <taxon>Eutheria</taxon>
        <taxon>Afrotheria</taxon>
        <taxon>Tenrecidae</taxon>
        <taxon>Tenrecinae</taxon>
        <taxon>Echinops</taxon>
    </lineage>
</organism>
<reference evidence="2" key="1">
    <citation type="submission" date="2025-08" db="UniProtKB">
        <authorList>
            <consortium name="RefSeq"/>
        </authorList>
    </citation>
    <scope>IDENTIFICATION</scope>
</reference>
<evidence type="ECO:0000313" key="2">
    <source>
        <dbReference type="RefSeq" id="XP_045152396.1"/>
    </source>
</evidence>
<accession>A0AC55DKY6</accession>
<proteinExistence type="predicted"/>
<protein>
    <submittedName>
        <fullName evidence="2">Zinc finger protein 449-like</fullName>
    </submittedName>
</protein>
<gene>
    <name evidence="2" type="primary">LOC101658559</name>
</gene>
<dbReference type="Proteomes" id="UP000694863">
    <property type="component" value="Unplaced"/>
</dbReference>